<evidence type="ECO:0000313" key="1">
    <source>
        <dbReference type="EMBL" id="CAG8772708.1"/>
    </source>
</evidence>
<reference evidence="1" key="1">
    <citation type="submission" date="2021-06" db="EMBL/GenBank/DDBJ databases">
        <authorList>
            <person name="Kallberg Y."/>
            <person name="Tangrot J."/>
            <person name="Rosling A."/>
        </authorList>
    </citation>
    <scope>NUCLEOTIDE SEQUENCE</scope>
    <source>
        <strain evidence="1">CL356</strain>
    </source>
</reference>
<accession>A0ACA9R1L7</accession>
<name>A0ACA9R1L7_9GLOM</name>
<evidence type="ECO:0000313" key="2">
    <source>
        <dbReference type="Proteomes" id="UP000789525"/>
    </source>
</evidence>
<dbReference type="EMBL" id="CAJVPT010066000">
    <property type="protein sequence ID" value="CAG8772708.1"/>
    <property type="molecule type" value="Genomic_DNA"/>
</dbReference>
<dbReference type="Proteomes" id="UP000789525">
    <property type="component" value="Unassembled WGS sequence"/>
</dbReference>
<proteinExistence type="predicted"/>
<sequence length="206" mass="22290">TAKDSVFSSSDYAHIQDLKSRFERFKQQFDRGLSVQSVLNLETILTEIETGGQRNWPKMQNLLSGHSDSVVSVGVSPDGRYIVSGSSGQTIRIWDAETGEAIGSPFSGHTDSVTSVAFLPNGKSIVTGSRDHTIRLWDTEAGQMVGEPLKGHTDSILTVKVSGNGKYIASGSDDGNIRVWDAQSGEAIGYQIEQNDRVESIDISPD</sequence>
<gene>
    <name evidence="1" type="ORF">ACOLOM_LOCUS13894</name>
</gene>
<feature type="non-terminal residue" evidence="1">
    <location>
        <position position="1"/>
    </location>
</feature>
<organism evidence="1 2">
    <name type="scientific">Acaulospora colombiana</name>
    <dbReference type="NCBI Taxonomy" id="27376"/>
    <lineage>
        <taxon>Eukaryota</taxon>
        <taxon>Fungi</taxon>
        <taxon>Fungi incertae sedis</taxon>
        <taxon>Mucoromycota</taxon>
        <taxon>Glomeromycotina</taxon>
        <taxon>Glomeromycetes</taxon>
        <taxon>Diversisporales</taxon>
        <taxon>Acaulosporaceae</taxon>
        <taxon>Acaulospora</taxon>
    </lineage>
</organism>
<comment type="caution">
    <text evidence="1">The sequence shown here is derived from an EMBL/GenBank/DDBJ whole genome shotgun (WGS) entry which is preliminary data.</text>
</comment>
<feature type="non-terminal residue" evidence="1">
    <location>
        <position position="206"/>
    </location>
</feature>
<keyword evidence="2" id="KW-1185">Reference proteome</keyword>
<protein>
    <submittedName>
        <fullName evidence="1">16296_t:CDS:1</fullName>
    </submittedName>
</protein>